<evidence type="ECO:0000256" key="1">
    <source>
        <dbReference type="SAM" id="MobiDB-lite"/>
    </source>
</evidence>
<dbReference type="GO" id="GO:0008757">
    <property type="term" value="F:S-adenosylmethionine-dependent methyltransferase activity"/>
    <property type="evidence" value="ECO:0007669"/>
    <property type="project" value="UniProtKB-ARBA"/>
</dbReference>
<dbReference type="SUPFAM" id="SSF53335">
    <property type="entry name" value="S-adenosyl-L-methionine-dependent methyltransferases"/>
    <property type="match status" value="1"/>
</dbReference>
<feature type="region of interest" description="Disordered" evidence="1">
    <location>
        <begin position="1"/>
        <end position="25"/>
    </location>
</feature>
<dbReference type="KEGG" id="clus:A9F13_17g00132"/>
<dbReference type="PANTHER" id="PTHR14614">
    <property type="entry name" value="HEPATOCELLULAR CARCINOMA-ASSOCIATED ANTIGEN"/>
    <property type="match status" value="1"/>
</dbReference>
<evidence type="ECO:0000313" key="3">
    <source>
        <dbReference type="Proteomes" id="UP000195602"/>
    </source>
</evidence>
<evidence type="ECO:0000313" key="2">
    <source>
        <dbReference type="EMBL" id="OVF06804.1"/>
    </source>
</evidence>
<dbReference type="EMBL" id="LYUB02000017">
    <property type="protein sequence ID" value="OVF06804.1"/>
    <property type="molecule type" value="Genomic_DNA"/>
</dbReference>
<organism evidence="2 3">
    <name type="scientific">Clavispora lusitaniae</name>
    <name type="common">Candida lusitaniae</name>
    <dbReference type="NCBI Taxonomy" id="36911"/>
    <lineage>
        <taxon>Eukaryota</taxon>
        <taxon>Fungi</taxon>
        <taxon>Dikarya</taxon>
        <taxon>Ascomycota</taxon>
        <taxon>Saccharomycotina</taxon>
        <taxon>Pichiomycetes</taxon>
        <taxon>Metschnikowiaceae</taxon>
        <taxon>Clavispora</taxon>
    </lineage>
</organism>
<dbReference type="PANTHER" id="PTHR14614:SF156">
    <property type="entry name" value="PROTEIN-LYSINE N-METHYLTRANSFERASE EFM2"/>
    <property type="match status" value="1"/>
</dbReference>
<accession>A0AA91PWA4</accession>
<name>A0AA91PWA4_CLALS</name>
<dbReference type="InterPro" id="IPR019410">
    <property type="entry name" value="Methyltransf_16"/>
</dbReference>
<dbReference type="AlphaFoldDB" id="A0AA91PWA4"/>
<keyword evidence="2" id="KW-0489">Methyltransferase</keyword>
<dbReference type="Proteomes" id="UP000195602">
    <property type="component" value="Unassembled WGS sequence"/>
</dbReference>
<sequence>MDFDPLSLFTPAPSEPESSEASYFSNDAQPTLLGSLSSVDNAAPDSDSEISDEMTYLHVHDLPLLAMKPPAEVLLVFLRLLAPDEKRNFGPAEALCLDTDAVFANKNVESLVSDTLTWLGPRSCRFPSRSSLASVSQLSETLRKAFPQEYNSWLTRIISSDLAWVSAPKAEEIKSLASLRLAENCGRTAQPELLRHIDIPSLPNQILLKEPSLTADNLGLKTWGSSLVLSTRLAKSPSYLNGSVLELGAGTGLVGMVSCLLGFATMLTDLPEILPNLQANVKLNGITNAETAVLDWSNPSAFLDHHGAVTFSTVILSDPLYSSKHPKWIVDMLNTFLSADEDARVLLQIPLRRNFEKERDHLWRLLEENKYEVEEEDYDDGYDDFGEVKFCFKKLRRCSRVTS</sequence>
<reference evidence="2 3" key="1">
    <citation type="submission" date="2017-04" db="EMBL/GenBank/DDBJ databases">
        <title>Draft genome of the yeast Clavispora lusitaniae type strain CBS 6936.</title>
        <authorList>
            <person name="Durrens P."/>
            <person name="Klopp C."/>
            <person name="Biteau N."/>
            <person name="Fitton-Ouhabi V."/>
            <person name="Dementhon K."/>
            <person name="Accoceberry I."/>
            <person name="Sherman D.J."/>
            <person name="Noel T."/>
        </authorList>
    </citation>
    <scope>NUCLEOTIDE SEQUENCE [LARGE SCALE GENOMIC DNA]</scope>
    <source>
        <strain evidence="2 3">CBS 6936</strain>
    </source>
</reference>
<comment type="caution">
    <text evidence="2">The sequence shown here is derived from an EMBL/GenBank/DDBJ whole genome shotgun (WGS) entry which is preliminary data.</text>
</comment>
<dbReference type="InterPro" id="IPR029063">
    <property type="entry name" value="SAM-dependent_MTases_sf"/>
</dbReference>
<dbReference type="Pfam" id="PF10294">
    <property type="entry name" value="Methyltransf_16"/>
    <property type="match status" value="1"/>
</dbReference>
<dbReference type="GO" id="GO:0005829">
    <property type="term" value="C:cytosol"/>
    <property type="evidence" value="ECO:0007669"/>
    <property type="project" value="TreeGrafter"/>
</dbReference>
<gene>
    <name evidence="2" type="ORF">A9F13_17g00132</name>
</gene>
<dbReference type="GO" id="GO:0032259">
    <property type="term" value="P:methylation"/>
    <property type="evidence" value="ECO:0007669"/>
    <property type="project" value="UniProtKB-KW"/>
</dbReference>
<keyword evidence="2" id="KW-0808">Transferase</keyword>
<feature type="compositionally biased region" description="Low complexity" evidence="1">
    <location>
        <begin position="11"/>
        <end position="22"/>
    </location>
</feature>
<proteinExistence type="predicted"/>
<protein>
    <submittedName>
        <fullName evidence="2">S-adenosylmethionine-dependent methyltransferase</fullName>
    </submittedName>
</protein>
<dbReference type="Gene3D" id="3.40.50.150">
    <property type="entry name" value="Vaccinia Virus protein VP39"/>
    <property type="match status" value="1"/>
</dbReference>